<name>A0A5C4W140_9ACTN</name>
<reference evidence="1 2" key="1">
    <citation type="journal article" date="2016" name="Int. J. Syst. Evol. Microbiol.">
        <title>Nocardioides albidus sp. nov., an actinobacterium isolated from garden soil.</title>
        <authorList>
            <person name="Singh H."/>
            <person name="Du J."/>
            <person name="Trinh H."/>
            <person name="Won K."/>
            <person name="Yang J.E."/>
            <person name="Yin C."/>
            <person name="Kook M."/>
            <person name="Yi T.H."/>
        </authorList>
    </citation>
    <scope>NUCLEOTIDE SEQUENCE [LARGE SCALE GENOMIC DNA]</scope>
    <source>
        <strain evidence="1 2">CCTCC AB 2015297</strain>
    </source>
</reference>
<dbReference type="EMBL" id="VDMP01000021">
    <property type="protein sequence ID" value="TNM41901.1"/>
    <property type="molecule type" value="Genomic_DNA"/>
</dbReference>
<comment type="caution">
    <text evidence="1">The sequence shown here is derived from an EMBL/GenBank/DDBJ whole genome shotgun (WGS) entry which is preliminary data.</text>
</comment>
<dbReference type="AlphaFoldDB" id="A0A5C4W140"/>
<evidence type="ECO:0000313" key="2">
    <source>
        <dbReference type="Proteomes" id="UP000313231"/>
    </source>
</evidence>
<keyword evidence="2" id="KW-1185">Reference proteome</keyword>
<organism evidence="1 2">
    <name type="scientific">Nocardioides albidus</name>
    <dbReference type="NCBI Taxonomy" id="1517589"/>
    <lineage>
        <taxon>Bacteria</taxon>
        <taxon>Bacillati</taxon>
        <taxon>Actinomycetota</taxon>
        <taxon>Actinomycetes</taxon>
        <taxon>Propionibacteriales</taxon>
        <taxon>Nocardioidaceae</taxon>
        <taxon>Nocardioides</taxon>
    </lineage>
</organism>
<dbReference type="Proteomes" id="UP000313231">
    <property type="component" value="Unassembled WGS sequence"/>
</dbReference>
<sequence length="103" mass="11602">MRDLVDLQLLDKGADLDLAQVKATCIQLFDYRRQKPWPPTIESGAGWDTLYETVIEDMDVLPDVGAAVAWVDEFVQRIEAGACRSVIVRDRLGTKTTSRHDEP</sequence>
<proteinExistence type="predicted"/>
<protein>
    <submittedName>
        <fullName evidence="1">Uncharacterized protein</fullName>
    </submittedName>
</protein>
<dbReference type="OrthoDB" id="3199565at2"/>
<gene>
    <name evidence="1" type="ORF">FHP29_07965</name>
</gene>
<dbReference type="RefSeq" id="WP_139622341.1">
    <property type="nucleotide sequence ID" value="NZ_VDMP01000021.1"/>
</dbReference>
<accession>A0A5C4W140</accession>
<evidence type="ECO:0000313" key="1">
    <source>
        <dbReference type="EMBL" id="TNM41901.1"/>
    </source>
</evidence>